<dbReference type="eggNOG" id="ENOG502ZB5D">
    <property type="taxonomic scope" value="Bacteria"/>
</dbReference>
<keyword evidence="1" id="KW-0472">Membrane</keyword>
<keyword evidence="3" id="KW-1185">Reference proteome</keyword>
<reference evidence="2 3" key="1">
    <citation type="submission" date="2011-04" db="EMBL/GenBank/DDBJ databases">
        <title>The complete genome of Thermodesulfobium narugense DSM 14796.</title>
        <authorList>
            <consortium name="US DOE Joint Genome Institute (JGI-PGF)"/>
            <person name="Lucas S."/>
            <person name="Han J."/>
            <person name="Lapidus A."/>
            <person name="Bruce D."/>
            <person name="Goodwin L."/>
            <person name="Pitluck S."/>
            <person name="Peters L."/>
            <person name="Kyrpides N."/>
            <person name="Mavromatis K."/>
            <person name="Pagani I."/>
            <person name="Ivanova N."/>
            <person name="Ovchinnikova G."/>
            <person name="Zhang X."/>
            <person name="Saunders L."/>
            <person name="Detter J.C."/>
            <person name="Tapia R."/>
            <person name="Han C."/>
            <person name="Land M."/>
            <person name="Hauser L."/>
            <person name="Markowitz V."/>
            <person name="Cheng J.-F."/>
            <person name="Hugenholtz P."/>
            <person name="Woyke T."/>
            <person name="Wu D."/>
            <person name="Spring S."/>
            <person name="Schroeder M."/>
            <person name="Brambilla E."/>
            <person name="Klenk H.-P."/>
            <person name="Eisen J.A."/>
        </authorList>
    </citation>
    <scope>NUCLEOTIDE SEQUENCE [LARGE SCALE GENOMIC DNA]</scope>
    <source>
        <strain evidence="2 3">DSM 14796</strain>
    </source>
</reference>
<name>M1E4D5_9BACT</name>
<dbReference type="HOGENOM" id="CLU_473216_0_0_9"/>
<feature type="transmembrane region" description="Helical" evidence="1">
    <location>
        <begin position="110"/>
        <end position="128"/>
    </location>
</feature>
<feature type="transmembrane region" description="Helical" evidence="1">
    <location>
        <begin position="225"/>
        <end position="245"/>
    </location>
</feature>
<organism evidence="2 3">
    <name type="scientific">Thermodesulfobium narugense DSM 14796</name>
    <dbReference type="NCBI Taxonomy" id="747365"/>
    <lineage>
        <taxon>Bacteria</taxon>
        <taxon>Pseudomonadati</taxon>
        <taxon>Thermodesulfobiota</taxon>
        <taxon>Thermodesulfobiia</taxon>
        <taxon>Thermodesulfobiales</taxon>
        <taxon>Thermodesulfobiaceae</taxon>
        <taxon>Thermodesulfobium</taxon>
    </lineage>
</organism>
<dbReference type="OrthoDB" id="9798386at2"/>
<feature type="transmembrane region" description="Helical" evidence="1">
    <location>
        <begin position="333"/>
        <end position="352"/>
    </location>
</feature>
<evidence type="ECO:0000313" key="2">
    <source>
        <dbReference type="EMBL" id="AEE14042.1"/>
    </source>
</evidence>
<evidence type="ECO:0000256" key="1">
    <source>
        <dbReference type="SAM" id="Phobius"/>
    </source>
</evidence>
<evidence type="ECO:0000313" key="3">
    <source>
        <dbReference type="Proteomes" id="UP000011765"/>
    </source>
</evidence>
<keyword evidence="1" id="KW-1133">Transmembrane helix</keyword>
<gene>
    <name evidence="2" type="ORF">Thena_0398</name>
</gene>
<dbReference type="Proteomes" id="UP000011765">
    <property type="component" value="Chromosome"/>
</dbReference>
<feature type="transmembrane region" description="Helical" evidence="1">
    <location>
        <begin position="191"/>
        <end position="218"/>
    </location>
</feature>
<sequence>MNLNTLKNNIALQILRFKNTPKKIPYIFMTLPIIFYLWIILRFTINMPYWDDYDSVLNWINRFVTHQNNCNYLISMLFEQHNEHRILFDRIFILFDYYVFGSINFIFLNYIGYLGLFALFGLMLWISVKKGLSGVYLIPIPFLIFALCQNELISFAMASMQQYWQFFFCLLAIILITKSEDIKTSYLSLSLLFSIIASFTGAGGLIVFPAILIYLIIYKKGLKNIIIWLSFSSLIFIFYFIILQYHQTAISIASHQFVIEHPLEYIEYIFCFLGGIAGLKISSFICGALLFVSLILLSLKYNKNTTTILVFFFIVSTAAAGLSRISLGVVEAISSRYTIYSISLLVICYIFFVSQLKSTFFRKIFFIFSLTVSLAFFLYWIPKGIAPLRNKEVLLSSSLVYPSEQRAVKILETSAKLGTFMPIAQIYKFLPSYYAFAISLNQPTSYTIESIKLNDNKSLYNLAQNPTQPTEITITKNDKDNIIQISGWAVDSIEKNADRGVIAVIDSKYFYPLGNGIQRPDVSKFFNNTNYEYSGFNGSIPLSDLSYGKHILTLRIVNYNETGYYESKPIELNIEK</sequence>
<dbReference type="STRING" id="747365.Thena_0398"/>
<feature type="transmembrane region" description="Helical" evidence="1">
    <location>
        <begin position="308"/>
        <end position="327"/>
    </location>
</feature>
<feature type="transmembrane region" description="Helical" evidence="1">
    <location>
        <begin position="364"/>
        <end position="381"/>
    </location>
</feature>
<protein>
    <recommendedName>
        <fullName evidence="4">Glycosyltransferase RgtA/B/C/D-like domain-containing protein</fullName>
    </recommendedName>
</protein>
<accession>M1E4D5</accession>
<evidence type="ECO:0008006" key="4">
    <source>
        <dbReference type="Google" id="ProtNLM"/>
    </source>
</evidence>
<feature type="transmembrane region" description="Helical" evidence="1">
    <location>
        <begin position="134"/>
        <end position="156"/>
    </location>
</feature>
<feature type="transmembrane region" description="Helical" evidence="1">
    <location>
        <begin position="26"/>
        <end position="45"/>
    </location>
</feature>
<dbReference type="KEGG" id="tnr:Thena_0398"/>
<dbReference type="EMBL" id="CP002690">
    <property type="protein sequence ID" value="AEE14042.1"/>
    <property type="molecule type" value="Genomic_DNA"/>
</dbReference>
<proteinExistence type="predicted"/>
<feature type="transmembrane region" description="Helical" evidence="1">
    <location>
        <begin position="265"/>
        <end position="296"/>
    </location>
</feature>
<dbReference type="AlphaFoldDB" id="M1E4D5"/>
<keyword evidence="1" id="KW-0812">Transmembrane</keyword>